<dbReference type="Proteomes" id="UP001182991">
    <property type="component" value="Unassembled WGS sequence"/>
</dbReference>
<dbReference type="RefSeq" id="WP_311402340.1">
    <property type="nucleotide sequence ID" value="NZ_JAVRBG010000013.1"/>
</dbReference>
<feature type="domain" description="WCX" evidence="2">
    <location>
        <begin position="223"/>
        <end position="300"/>
    </location>
</feature>
<evidence type="ECO:0000313" key="4">
    <source>
        <dbReference type="Proteomes" id="UP001182991"/>
    </source>
</evidence>
<evidence type="ECO:0000259" key="1">
    <source>
        <dbReference type="Pfam" id="PF13280"/>
    </source>
</evidence>
<evidence type="ECO:0000313" key="3">
    <source>
        <dbReference type="EMBL" id="MDT0295402.1"/>
    </source>
</evidence>
<dbReference type="EMBL" id="JAVRBG010000013">
    <property type="protein sequence ID" value="MDT0295402.1"/>
    <property type="molecule type" value="Genomic_DNA"/>
</dbReference>
<keyword evidence="4" id="KW-1185">Reference proteome</keyword>
<feature type="domain" description="WYL" evidence="1">
    <location>
        <begin position="120"/>
        <end position="188"/>
    </location>
</feature>
<dbReference type="Pfam" id="PF25583">
    <property type="entry name" value="WCX"/>
    <property type="match status" value="1"/>
</dbReference>
<dbReference type="PANTHER" id="PTHR34580:SF9">
    <property type="entry name" value="SLL5097 PROTEIN"/>
    <property type="match status" value="1"/>
</dbReference>
<name>A0ABU2KKZ8_9FLAO</name>
<reference evidence="4" key="1">
    <citation type="submission" date="2023-07" db="EMBL/GenBank/DDBJ databases">
        <title>Isolating and identifying novel microbial strains from the Mariana Trench.</title>
        <authorList>
            <person name="Fu H."/>
        </authorList>
    </citation>
    <scope>NUCLEOTIDE SEQUENCE [LARGE SCALE GENOMIC DNA]</scope>
    <source>
        <strain evidence="4">T-y2</strain>
    </source>
</reference>
<dbReference type="Pfam" id="PF13280">
    <property type="entry name" value="WYL"/>
    <property type="match status" value="1"/>
</dbReference>
<organism evidence="3 4">
    <name type="scientific">Mesonia ostreae</name>
    <dbReference type="NCBI Taxonomy" id="861110"/>
    <lineage>
        <taxon>Bacteria</taxon>
        <taxon>Pseudomonadati</taxon>
        <taxon>Bacteroidota</taxon>
        <taxon>Flavobacteriia</taxon>
        <taxon>Flavobacteriales</taxon>
        <taxon>Flavobacteriaceae</taxon>
        <taxon>Mesonia</taxon>
    </lineage>
</organism>
<protein>
    <submittedName>
        <fullName evidence="3">WYL domain-containing protein</fullName>
    </submittedName>
</protein>
<evidence type="ECO:0000259" key="2">
    <source>
        <dbReference type="Pfam" id="PF25583"/>
    </source>
</evidence>
<dbReference type="PANTHER" id="PTHR34580">
    <property type="match status" value="1"/>
</dbReference>
<dbReference type="InterPro" id="IPR051534">
    <property type="entry name" value="CBASS_pafABC_assoc_protein"/>
</dbReference>
<dbReference type="InterPro" id="IPR026881">
    <property type="entry name" value="WYL_dom"/>
</dbReference>
<gene>
    <name evidence="3" type="ORF">RLT85_12255</name>
</gene>
<dbReference type="PROSITE" id="PS52050">
    <property type="entry name" value="WYL"/>
    <property type="match status" value="1"/>
</dbReference>
<comment type="caution">
    <text evidence="3">The sequence shown here is derived from an EMBL/GenBank/DDBJ whole genome shotgun (WGS) entry which is preliminary data.</text>
</comment>
<proteinExistence type="predicted"/>
<dbReference type="InterPro" id="IPR057727">
    <property type="entry name" value="WCX_dom"/>
</dbReference>
<accession>A0ABU2KKZ8</accession>
<sequence length="305" mass="36349">MATYKVLKRLTDIAKLIESHPEITKKELLERLLQDYDLDIAERTFERDKKVLELDYGIVINYNYHSRGYSLEENEDALNQFFKFTKFAAMAEIYENGIKDYKSFQKWVLPEDSSSFTEVEHFETIIHAISIHHQLSFIKENYYGETKKEYTVSPLCIKEYANRWYLIAVAEGENYIRNFGIDRLSALKIKKSTSKKIEDFKEQLKQYDQVVGLNYSESQNEEAEEIVIKAHNNQLKYLRSLPIHKSQICIDGTDTDWGKVTYHLKPNYEFEMQILKLGNMVEVLEPKWFRDKVKEHIDEMYHMYR</sequence>